<name>A0A9D7K052_9PROT</name>
<evidence type="ECO:0000256" key="8">
    <source>
        <dbReference type="ARBA" id="ARBA00030117"/>
    </source>
</evidence>
<sequence length="93" mass="9272">MDSSLKPVGPGTVSSNRPKATASDASSGSAAEVKFSAASAQLSGASSGAPIDGARIAEIKLAISEGRFKVNADAIADGLINTARDLLNSQRKA</sequence>
<dbReference type="AlphaFoldDB" id="A0A9D7K052"/>
<keyword evidence="4" id="KW-1005">Bacterial flagellum biogenesis</keyword>
<keyword evidence="6" id="KW-0804">Transcription</keyword>
<evidence type="ECO:0000256" key="5">
    <source>
        <dbReference type="ARBA" id="ARBA00023015"/>
    </source>
</evidence>
<keyword evidence="3" id="KW-0678">Repressor</keyword>
<gene>
    <name evidence="11" type="primary">flgM</name>
    <name evidence="11" type="ORF">IPL58_02400</name>
</gene>
<dbReference type="SUPFAM" id="SSF101498">
    <property type="entry name" value="Anti-sigma factor FlgM"/>
    <property type="match status" value="1"/>
</dbReference>
<keyword evidence="11" id="KW-0282">Flagellum</keyword>
<feature type="region of interest" description="Disordered" evidence="9">
    <location>
        <begin position="1"/>
        <end position="28"/>
    </location>
</feature>
<proteinExistence type="inferred from homology"/>
<organism evidence="11 12">
    <name type="scientific">Candidatus Proximibacter danicus</name>
    <dbReference type="NCBI Taxonomy" id="2954365"/>
    <lineage>
        <taxon>Bacteria</taxon>
        <taxon>Pseudomonadati</taxon>
        <taxon>Pseudomonadota</taxon>
        <taxon>Betaproteobacteria</taxon>
        <taxon>Candidatus Proximibacter</taxon>
    </lineage>
</organism>
<comment type="similarity">
    <text evidence="1">Belongs to the FlgM family.</text>
</comment>
<keyword evidence="11" id="KW-0969">Cilium</keyword>
<dbReference type="Proteomes" id="UP000886689">
    <property type="component" value="Unassembled WGS sequence"/>
</dbReference>
<dbReference type="GO" id="GO:0045892">
    <property type="term" value="P:negative regulation of DNA-templated transcription"/>
    <property type="evidence" value="ECO:0007669"/>
    <property type="project" value="InterPro"/>
</dbReference>
<evidence type="ECO:0000313" key="12">
    <source>
        <dbReference type="Proteomes" id="UP000886689"/>
    </source>
</evidence>
<evidence type="ECO:0000256" key="7">
    <source>
        <dbReference type="ARBA" id="ARBA00024739"/>
    </source>
</evidence>
<accession>A0A9D7K052</accession>
<evidence type="ECO:0000256" key="6">
    <source>
        <dbReference type="ARBA" id="ARBA00023163"/>
    </source>
</evidence>
<dbReference type="GO" id="GO:0044781">
    <property type="term" value="P:bacterial-type flagellum organization"/>
    <property type="evidence" value="ECO:0007669"/>
    <property type="project" value="UniProtKB-KW"/>
</dbReference>
<dbReference type="Pfam" id="PF04316">
    <property type="entry name" value="FlgM"/>
    <property type="match status" value="1"/>
</dbReference>
<evidence type="ECO:0000256" key="2">
    <source>
        <dbReference type="ARBA" id="ARBA00017823"/>
    </source>
</evidence>
<keyword evidence="11" id="KW-0966">Cell projection</keyword>
<evidence type="ECO:0000259" key="10">
    <source>
        <dbReference type="Pfam" id="PF04316"/>
    </source>
</evidence>
<evidence type="ECO:0000256" key="3">
    <source>
        <dbReference type="ARBA" id="ARBA00022491"/>
    </source>
</evidence>
<comment type="caution">
    <text evidence="11">The sequence shown here is derived from an EMBL/GenBank/DDBJ whole genome shotgun (WGS) entry which is preliminary data.</text>
</comment>
<dbReference type="InterPro" id="IPR031316">
    <property type="entry name" value="FlgM_C"/>
</dbReference>
<keyword evidence="5" id="KW-0805">Transcription regulation</keyword>
<evidence type="ECO:0000256" key="4">
    <source>
        <dbReference type="ARBA" id="ARBA00022795"/>
    </source>
</evidence>
<dbReference type="InterPro" id="IPR035890">
    <property type="entry name" value="Anti-sigma-28_factor_FlgM_sf"/>
</dbReference>
<comment type="function">
    <text evidence="7">Responsible for the coupling of flagellin expression to flagellar assembly by preventing expression of the flagellin genes when a component of the middle class of proteins is defective. It negatively regulates flagellar genes by inhibiting the activity of FliA by directly binding to FliA.</text>
</comment>
<dbReference type="EMBL" id="JADJUC010000002">
    <property type="protein sequence ID" value="MBK8523058.1"/>
    <property type="molecule type" value="Genomic_DNA"/>
</dbReference>
<evidence type="ECO:0000256" key="9">
    <source>
        <dbReference type="SAM" id="MobiDB-lite"/>
    </source>
</evidence>
<evidence type="ECO:0000313" key="11">
    <source>
        <dbReference type="EMBL" id="MBK8523058.1"/>
    </source>
</evidence>
<feature type="domain" description="Anti-sigma-28 factor FlgM C-terminal" evidence="10">
    <location>
        <begin position="33"/>
        <end position="81"/>
    </location>
</feature>
<protein>
    <recommendedName>
        <fullName evidence="2">Negative regulator of flagellin synthesis</fullName>
    </recommendedName>
    <alternativeName>
        <fullName evidence="8">Anti-sigma-28 factor</fullName>
    </alternativeName>
</protein>
<evidence type="ECO:0000256" key="1">
    <source>
        <dbReference type="ARBA" id="ARBA00005322"/>
    </source>
</evidence>
<reference evidence="11" key="1">
    <citation type="submission" date="2020-10" db="EMBL/GenBank/DDBJ databases">
        <title>Connecting structure to function with the recovery of over 1000 high-quality activated sludge metagenome-assembled genomes encoding full-length rRNA genes using long-read sequencing.</title>
        <authorList>
            <person name="Singleton C.M."/>
            <person name="Petriglieri F."/>
            <person name="Kristensen J.M."/>
            <person name="Kirkegaard R.H."/>
            <person name="Michaelsen T.Y."/>
            <person name="Andersen M.H."/>
            <person name="Karst S.M."/>
            <person name="Dueholm M.S."/>
            <person name="Nielsen P.H."/>
            <person name="Albertsen M."/>
        </authorList>
    </citation>
    <scope>NUCLEOTIDE SEQUENCE</scope>
    <source>
        <strain evidence="11">Hirt_18-Q3-R61-65_BATAC.395</strain>
    </source>
</reference>
<dbReference type="InterPro" id="IPR007412">
    <property type="entry name" value="FlgM"/>
</dbReference>
<dbReference type="NCBIfam" id="TIGR03824">
    <property type="entry name" value="FlgM_jcvi"/>
    <property type="match status" value="1"/>
</dbReference>